<keyword evidence="4" id="KW-1185">Reference proteome</keyword>
<keyword evidence="1" id="KW-0175">Coiled coil</keyword>
<evidence type="ECO:0000256" key="1">
    <source>
        <dbReference type="SAM" id="Coils"/>
    </source>
</evidence>
<sequence>MLVPNRHGSSSAYRYGYQGSEKDNEVKGEGNSYDFGARMYDPRVGRWFVRDPEEKSFPSLTTYNSFANNPIIYIDCDGKKFVIPENLTKSQKLKVQFMLDVLKLTRPEIFEELDKSEINIEISVGIVSQEGVPDNMVLNGHTTFPSQKANIIKDKDGDWKTTDYETSIVKAYAINPNKYEKEYNDPEKHVNDLISITLEDANRLTKIDLKDGSVKILVNDSSDSHFLATIGGHEFGHAYFGIINPALNYIIGDLLKNAKGGHIENKPYGESHPSGIVAFGVQIDIGLIILKYKIAEYEMLEEKFQKELKEAEKEEKKEKKDKKSK</sequence>
<evidence type="ECO:0000313" key="4">
    <source>
        <dbReference type="Proteomes" id="UP000800984"/>
    </source>
</evidence>
<dbReference type="Proteomes" id="UP000800984">
    <property type="component" value="Unassembled WGS sequence"/>
</dbReference>
<dbReference type="NCBIfam" id="TIGR03696">
    <property type="entry name" value="Rhs_assc_core"/>
    <property type="match status" value="1"/>
</dbReference>
<comment type="caution">
    <text evidence="3">The sequence shown here is derived from an EMBL/GenBank/DDBJ whole genome shotgun (WGS) entry which is preliminary data.</text>
</comment>
<evidence type="ECO:0008006" key="5">
    <source>
        <dbReference type="Google" id="ProtNLM"/>
    </source>
</evidence>
<protein>
    <recommendedName>
        <fullName evidence="5">RHS repeat-associated core domain-containing protein</fullName>
    </recommendedName>
</protein>
<dbReference type="InterPro" id="IPR022385">
    <property type="entry name" value="Rhs_assc_core"/>
</dbReference>
<gene>
    <name evidence="3" type="ORF">G4D72_01595</name>
</gene>
<feature type="region of interest" description="Disordered" evidence="2">
    <location>
        <begin position="1"/>
        <end position="28"/>
    </location>
</feature>
<evidence type="ECO:0000256" key="2">
    <source>
        <dbReference type="SAM" id="MobiDB-lite"/>
    </source>
</evidence>
<proteinExistence type="predicted"/>
<accession>A0ABX0I403</accession>
<reference evidence="3 4" key="1">
    <citation type="submission" date="2020-02" db="EMBL/GenBank/DDBJ databases">
        <authorList>
            <person name="Chen W.-M."/>
        </authorList>
    </citation>
    <scope>NUCLEOTIDE SEQUENCE [LARGE SCALE GENOMIC DNA]</scope>
    <source>
        <strain evidence="3 4">KDG-16</strain>
    </source>
</reference>
<evidence type="ECO:0000313" key="3">
    <source>
        <dbReference type="EMBL" id="NHM00800.1"/>
    </source>
</evidence>
<dbReference type="EMBL" id="JAAJBT010000001">
    <property type="protein sequence ID" value="NHM00800.1"/>
    <property type="molecule type" value="Genomic_DNA"/>
</dbReference>
<name>A0ABX0I403_9FLAO</name>
<feature type="coiled-coil region" evidence="1">
    <location>
        <begin position="294"/>
        <end position="325"/>
    </location>
</feature>
<dbReference type="RefSeq" id="WP_166075836.1">
    <property type="nucleotide sequence ID" value="NZ_JAAJBT010000001.1"/>
</dbReference>
<dbReference type="Gene3D" id="2.180.10.10">
    <property type="entry name" value="RHS repeat-associated core"/>
    <property type="match status" value="1"/>
</dbReference>
<organism evidence="3 4">
    <name type="scientific">Flavobacterium difficile</name>
    <dbReference type="NCBI Taxonomy" id="2709659"/>
    <lineage>
        <taxon>Bacteria</taxon>
        <taxon>Pseudomonadati</taxon>
        <taxon>Bacteroidota</taxon>
        <taxon>Flavobacteriia</taxon>
        <taxon>Flavobacteriales</taxon>
        <taxon>Flavobacteriaceae</taxon>
        <taxon>Flavobacterium</taxon>
    </lineage>
</organism>